<dbReference type="InterPro" id="IPR014717">
    <property type="entry name" value="Transl_elong_EF1B/ribsomal_bS6"/>
</dbReference>
<dbReference type="Gene3D" id="3.30.70.60">
    <property type="match status" value="1"/>
</dbReference>
<sequence length="186" mass="20092">MRVSTKRILSIGCSLLLVLGALTVYANFIRGAVSDVGKLRALVASKSNLLANQRQAVGQVKDLIAQFQNVSRLQETVSLAMPNSEEAIQALRQVEAVARASGVVLGNIDFKTATLPKTKEGAFVSRLGVIEMHLRTDGAYAGLKQFVRLLESGVRVSNVKEYTYTAGGTRGADSLSLTVETYYQQK</sequence>
<reference evidence="2" key="1">
    <citation type="submission" date="2017-09" db="EMBL/GenBank/DDBJ databases">
        <title>Depth-based differentiation of microbial function through sediment-hosted aquifers and enrichment of novel symbionts in the deep terrestrial subsurface.</title>
        <authorList>
            <person name="Probst A.J."/>
            <person name="Ladd B."/>
            <person name="Jarett J.K."/>
            <person name="Geller-Mcgrath D.E."/>
            <person name="Sieber C.M.K."/>
            <person name="Emerson J.B."/>
            <person name="Anantharaman K."/>
            <person name="Thomas B.C."/>
            <person name="Malmstrom R."/>
            <person name="Stieglmeier M."/>
            <person name="Klingl A."/>
            <person name="Woyke T."/>
            <person name="Ryan C.M."/>
            <person name="Banfield J.F."/>
        </authorList>
    </citation>
    <scope>NUCLEOTIDE SEQUENCE [LARGE SCALE GENOMIC DNA]</scope>
</reference>
<evidence type="ECO:0000313" key="2">
    <source>
        <dbReference type="Proteomes" id="UP000229530"/>
    </source>
</evidence>
<dbReference type="EMBL" id="PFBE01000010">
    <property type="protein sequence ID" value="PIT91883.1"/>
    <property type="molecule type" value="Genomic_DNA"/>
</dbReference>
<gene>
    <name evidence="1" type="ORF">COU12_00685</name>
</gene>
<proteinExistence type="predicted"/>
<organism evidence="1 2">
    <name type="scientific">Candidatus Jorgensenbacteria bacterium CG10_big_fil_rev_8_21_14_0_10_54_38</name>
    <dbReference type="NCBI Taxonomy" id="1974593"/>
    <lineage>
        <taxon>Bacteria</taxon>
        <taxon>Candidatus Joergenseniibacteriota</taxon>
    </lineage>
</organism>
<evidence type="ECO:0000313" key="1">
    <source>
        <dbReference type="EMBL" id="PIT91883.1"/>
    </source>
</evidence>
<accession>A0A2M6WGF6</accession>
<comment type="caution">
    <text evidence="1">The sequence shown here is derived from an EMBL/GenBank/DDBJ whole genome shotgun (WGS) entry which is preliminary data.</text>
</comment>
<dbReference type="Proteomes" id="UP000229530">
    <property type="component" value="Unassembled WGS sequence"/>
</dbReference>
<evidence type="ECO:0008006" key="3">
    <source>
        <dbReference type="Google" id="ProtNLM"/>
    </source>
</evidence>
<dbReference type="AlphaFoldDB" id="A0A2M6WGF6"/>
<protein>
    <recommendedName>
        <fullName evidence="3">Type 4a pilus biogenesis protein PilO</fullName>
    </recommendedName>
</protein>
<name>A0A2M6WGF6_9BACT</name>